<name>A0A4P9VS64_9GAMM</name>
<feature type="chain" id="PRO_5020370389" description="LPXTG cell wall anchor domain-containing protein" evidence="2">
    <location>
        <begin position="20"/>
        <end position="130"/>
    </location>
</feature>
<dbReference type="RefSeq" id="WP_094789202.1">
    <property type="nucleotide sequence ID" value="NZ_JAEVHG010000009.1"/>
</dbReference>
<comment type="caution">
    <text evidence="3">The sequence shown here is derived from an EMBL/GenBank/DDBJ whole genome shotgun (WGS) entry which is preliminary data.</text>
</comment>
<protein>
    <recommendedName>
        <fullName evidence="5">LPXTG cell wall anchor domain-containing protein</fullName>
    </recommendedName>
</protein>
<accession>A0A4P9VS64</accession>
<evidence type="ECO:0000256" key="1">
    <source>
        <dbReference type="SAM" id="Phobius"/>
    </source>
</evidence>
<feature type="transmembrane region" description="Helical" evidence="1">
    <location>
        <begin position="43"/>
        <end position="64"/>
    </location>
</feature>
<keyword evidence="4" id="KW-1185">Reference proteome</keyword>
<keyword evidence="1" id="KW-1133">Transmembrane helix</keyword>
<evidence type="ECO:0008006" key="5">
    <source>
        <dbReference type="Google" id="ProtNLM"/>
    </source>
</evidence>
<reference evidence="3 4" key="1">
    <citation type="submission" date="2017-04" db="EMBL/GenBank/DDBJ databases">
        <title>Draft genome sequence of Zooshikella ganghwensis VG4 isolated from Red Sea sediments.</title>
        <authorList>
            <person name="Rehman Z."/>
            <person name="Alam I."/>
            <person name="Kamau A."/>
            <person name="Bajic V."/>
            <person name="Leiknes T."/>
        </authorList>
    </citation>
    <scope>NUCLEOTIDE SEQUENCE [LARGE SCALE GENOMIC DNA]</scope>
    <source>
        <strain evidence="3 4">VG4</strain>
    </source>
</reference>
<organism evidence="3 4">
    <name type="scientific">Zooshikella ganghwensis</name>
    <dbReference type="NCBI Taxonomy" id="202772"/>
    <lineage>
        <taxon>Bacteria</taxon>
        <taxon>Pseudomonadati</taxon>
        <taxon>Pseudomonadota</taxon>
        <taxon>Gammaproteobacteria</taxon>
        <taxon>Oceanospirillales</taxon>
        <taxon>Zooshikellaceae</taxon>
        <taxon>Zooshikella</taxon>
    </lineage>
</organism>
<evidence type="ECO:0000313" key="4">
    <source>
        <dbReference type="Proteomes" id="UP000257039"/>
    </source>
</evidence>
<dbReference type="AlphaFoldDB" id="A0A4P9VS64"/>
<sequence>MKSLYVLALLYSLSTTVFATVDKIPENNEKLVFKSESVTENYKLTQYSVTIGAILLIAGILIFYKNKILLKNNNQSTFDFKIIDQKKLDSKNTITIIKIENQNFIVSHNSNYNQIVPLSQSSQSISDQTS</sequence>
<keyword evidence="1" id="KW-0472">Membrane</keyword>
<keyword evidence="2" id="KW-0732">Signal</keyword>
<feature type="signal peptide" evidence="2">
    <location>
        <begin position="1"/>
        <end position="19"/>
    </location>
</feature>
<keyword evidence="1" id="KW-0812">Transmembrane</keyword>
<evidence type="ECO:0000256" key="2">
    <source>
        <dbReference type="SAM" id="SignalP"/>
    </source>
</evidence>
<proteinExistence type="predicted"/>
<dbReference type="EMBL" id="NDXW01000001">
    <property type="protein sequence ID" value="RDH46443.1"/>
    <property type="molecule type" value="Genomic_DNA"/>
</dbReference>
<evidence type="ECO:0000313" key="3">
    <source>
        <dbReference type="EMBL" id="RDH46443.1"/>
    </source>
</evidence>
<dbReference type="Proteomes" id="UP000257039">
    <property type="component" value="Unassembled WGS sequence"/>
</dbReference>
<gene>
    <name evidence="3" type="ORF">B9G39_24960</name>
</gene>